<dbReference type="KEGG" id="lha:LHA_2084"/>
<reference evidence="3" key="1">
    <citation type="submission" date="2014-09" db="EMBL/GenBank/DDBJ databases">
        <authorList>
            <person name="Gomez-Valero L."/>
        </authorList>
    </citation>
    <scope>NUCLEOTIDE SEQUENCE [LARGE SCALE GENOMIC DNA]</scope>
    <source>
        <strain evidence="3">ATCC35250</strain>
    </source>
</reference>
<feature type="compositionally biased region" description="Basic and acidic residues" evidence="1">
    <location>
        <begin position="785"/>
        <end position="795"/>
    </location>
</feature>
<dbReference type="SUPFAM" id="SSF56112">
    <property type="entry name" value="Protein kinase-like (PK-like)"/>
    <property type="match status" value="1"/>
</dbReference>
<name>A0A0A8UQY2_LEGHA</name>
<dbReference type="AlphaFoldDB" id="A0A0A8UQY2"/>
<protein>
    <submittedName>
        <fullName evidence="2">Uncharacterized protein</fullName>
    </submittedName>
</protein>
<evidence type="ECO:0000256" key="1">
    <source>
        <dbReference type="SAM" id="MobiDB-lite"/>
    </source>
</evidence>
<evidence type="ECO:0000313" key="2">
    <source>
        <dbReference type="EMBL" id="CEK11108.1"/>
    </source>
</evidence>
<gene>
    <name evidence="2" type="ORF">LHA_2084</name>
</gene>
<feature type="region of interest" description="Disordered" evidence="1">
    <location>
        <begin position="785"/>
        <end position="810"/>
    </location>
</feature>
<dbReference type="Proteomes" id="UP000032803">
    <property type="component" value="Chromosome I"/>
</dbReference>
<organism evidence="2 3">
    <name type="scientific">Legionella hackeliae</name>
    <dbReference type="NCBI Taxonomy" id="449"/>
    <lineage>
        <taxon>Bacteria</taxon>
        <taxon>Pseudomonadati</taxon>
        <taxon>Pseudomonadota</taxon>
        <taxon>Gammaproteobacteria</taxon>
        <taxon>Legionellales</taxon>
        <taxon>Legionellaceae</taxon>
        <taxon>Legionella</taxon>
    </lineage>
</organism>
<dbReference type="OrthoDB" id="5634485at2"/>
<feature type="compositionally biased region" description="Polar residues" evidence="1">
    <location>
        <begin position="796"/>
        <end position="810"/>
    </location>
</feature>
<dbReference type="PATRIC" id="fig|449.7.peg.2064"/>
<evidence type="ECO:0000313" key="3">
    <source>
        <dbReference type="Proteomes" id="UP000032803"/>
    </source>
</evidence>
<dbReference type="Gene3D" id="1.10.510.10">
    <property type="entry name" value="Transferase(Phosphotransferase) domain 1"/>
    <property type="match status" value="1"/>
</dbReference>
<keyword evidence="3" id="KW-1185">Reference proteome</keyword>
<dbReference type="RefSeq" id="WP_045106362.1">
    <property type="nucleotide sequence ID" value="NZ_LN681225.1"/>
</dbReference>
<dbReference type="EMBL" id="LN681225">
    <property type="protein sequence ID" value="CEK11108.1"/>
    <property type="molecule type" value="Genomic_DNA"/>
</dbReference>
<dbReference type="InterPro" id="IPR011009">
    <property type="entry name" value="Kinase-like_dom_sf"/>
</dbReference>
<proteinExistence type="predicted"/>
<sequence length="885" mass="101932">MLSKPKVSSVIAIRTDYKHLSILIDQFNETNDESMKIMYLQQIDMYSKAVVDNCEQEFLKKPPRSRVQALTDAIYAWRMEAFKLPKPQNEPGTQKDETFRQVMQRYGVHPDASITLRAVQYATAYKRLQPITPKEEKKSGDIKTQRREFYELMDKRYLLLTQLLKQDYEESKLAELNDKLKNLHLQLFKLVDSSLELHKFITEYMDMFALSYGAIHITEENAEKFDGYQLKPFKKQVNNKNLLLTVVSKEEEPIQLVVRYEERKTAAGEERFKSHPIDRFFVKDFVTFSNRQKNEDISSYHPAAISQYATQGNLKQVAKKIRMQPSALAEQGQDYFLQISQFCLELIALGFYHSDIKLSNFLLDNGQILISDRKRFQPERHVKISAIRPSIWYAPQEYLKYVNNNNNGTNFKAERLKLDLLPFMSFQVGLALRSFLLGGEVKNLHANIDSLAIETSDLRYKNLAILSKALTRNIPTERISLKVFQTLLAPEILQLPTEQFLNQLEMATGKNPFAINRKLEALLLTENIEQKTLDELLAPFDEDLLLLDYDVEKIVLDLLETKTINGISYNNYVEHIQAIQNLINDSSVDDTRMIALHHALEEGELFLTTHKESSIAHKLLTKIITQTEKIYAPHLDSAQIDVLNKKMQNKQVSKEELQKAAGYLNKYITYTFENQPKHLKNSFNTLKKVCFTYITETISSHNRKQAWFFEKMLAWLGIRAIPNRVTLSDLESNPDFEACHTLLQGFSLHTQKQLTAYNAAMKNIVSLYQGASPQVPHSYHKLEVLRKPSSEKDESSSGATKKLTSSNNDKTVSFDTEDDVIVYETPKAAAKQPGFFEVDAEVITHDTSKTPQLEEDTDPYEVDDVIIHETPTIPESDKSNSQLLM</sequence>
<accession>A0A0A8UQY2</accession>
<dbReference type="HOGENOM" id="CLU_325655_0_0_6"/>